<dbReference type="PROSITE" id="PS00629">
    <property type="entry name" value="IMP_1"/>
    <property type="match status" value="1"/>
</dbReference>
<feature type="binding site" evidence="4">
    <location>
        <position position="222"/>
    </location>
    <ligand>
        <name>Mg(2+)</name>
        <dbReference type="ChEBI" id="CHEBI:18420"/>
        <label>1</label>
        <note>catalytic</note>
    </ligand>
</feature>
<feature type="binding site" evidence="4">
    <location>
        <position position="97"/>
    </location>
    <ligand>
        <name>Mg(2+)</name>
        <dbReference type="ChEBI" id="CHEBI:18420"/>
        <label>1</label>
        <note>catalytic</note>
    </ligand>
</feature>
<dbReference type="KEGG" id="fya:KMW28_25475"/>
<dbReference type="PANTHER" id="PTHR20854:SF4">
    <property type="entry name" value="INOSITOL-1-MONOPHOSPHATASE-RELATED"/>
    <property type="match status" value="1"/>
</dbReference>
<feature type="binding site" evidence="4">
    <location>
        <position position="95"/>
    </location>
    <ligand>
        <name>Mg(2+)</name>
        <dbReference type="ChEBI" id="CHEBI:18420"/>
        <label>1</label>
        <note>catalytic</note>
    </ligand>
</feature>
<keyword evidence="2" id="KW-0378">Hydrolase</keyword>
<dbReference type="GO" id="GO:0007165">
    <property type="term" value="P:signal transduction"/>
    <property type="evidence" value="ECO:0007669"/>
    <property type="project" value="TreeGrafter"/>
</dbReference>
<evidence type="ECO:0000256" key="4">
    <source>
        <dbReference type="PIRSR" id="PIRSR600760-2"/>
    </source>
</evidence>
<dbReference type="Proteomes" id="UP000678679">
    <property type="component" value="Chromosome 2"/>
</dbReference>
<gene>
    <name evidence="5" type="ORF">KMW28_25475</name>
</gene>
<comment type="cofactor">
    <cofactor evidence="4">
        <name>Mg(2+)</name>
        <dbReference type="ChEBI" id="CHEBI:18420"/>
    </cofactor>
</comment>
<dbReference type="PRINTS" id="PR00377">
    <property type="entry name" value="IMPHPHTASES"/>
</dbReference>
<feature type="binding site" evidence="4">
    <location>
        <position position="77"/>
    </location>
    <ligand>
        <name>Mg(2+)</name>
        <dbReference type="ChEBI" id="CHEBI:18420"/>
        <label>1</label>
        <note>catalytic</note>
    </ligand>
</feature>
<dbReference type="RefSeq" id="WP_169663735.1">
    <property type="nucleotide sequence ID" value="NZ_CP076133.1"/>
</dbReference>
<keyword evidence="6" id="KW-1185">Reference proteome</keyword>
<dbReference type="EMBL" id="CP076133">
    <property type="protein sequence ID" value="QWG04247.1"/>
    <property type="molecule type" value="Genomic_DNA"/>
</dbReference>
<evidence type="ECO:0000256" key="1">
    <source>
        <dbReference type="ARBA" id="ARBA00022723"/>
    </source>
</evidence>
<dbReference type="Gene3D" id="3.30.540.10">
    <property type="entry name" value="Fructose-1,6-Bisphosphatase, subunit A, domain 1"/>
    <property type="match status" value="1"/>
</dbReference>
<evidence type="ECO:0000313" key="6">
    <source>
        <dbReference type="Proteomes" id="UP000678679"/>
    </source>
</evidence>
<keyword evidence="3 4" id="KW-0460">Magnesium</keyword>
<dbReference type="GO" id="GO:0006020">
    <property type="term" value="P:inositol metabolic process"/>
    <property type="evidence" value="ECO:0007669"/>
    <property type="project" value="TreeGrafter"/>
</dbReference>
<organism evidence="5 6">
    <name type="scientific">Flammeovirga yaeyamensis</name>
    <dbReference type="NCBI Taxonomy" id="367791"/>
    <lineage>
        <taxon>Bacteria</taxon>
        <taxon>Pseudomonadati</taxon>
        <taxon>Bacteroidota</taxon>
        <taxon>Cytophagia</taxon>
        <taxon>Cytophagales</taxon>
        <taxon>Flammeovirgaceae</taxon>
        <taxon>Flammeovirga</taxon>
    </lineage>
</organism>
<dbReference type="GO" id="GO:0008934">
    <property type="term" value="F:inositol monophosphate 1-phosphatase activity"/>
    <property type="evidence" value="ECO:0007669"/>
    <property type="project" value="TreeGrafter"/>
</dbReference>
<keyword evidence="1 4" id="KW-0479">Metal-binding</keyword>
<sequence length="276" mass="31224">MISIDLHQIAKKAKEAALKAGEIVMHYFQKDLEVMKKQGVENPAFEAFTIADRKSQDAILDHLQPCTEKYDFGILAEEDLDDQSRFKKDYFWCIDPLDGTLPFTEKKEGFSVSIALVTKEGETVIGVIYNPINKELYHAIKGHGAYKNNKVFDVQPNNFNTLVYDRSFLKTTYYDQVLSLLQPEKEYKFGGACMNAIWVLENAPALYIKPPKKKLGNGSIWDYASTSLLFSELGYQASSFNGLALPLNQKNTFMNECGILYSTLPNTKEIVDGIEL</sequence>
<dbReference type="CDD" id="cd01637">
    <property type="entry name" value="IMPase_like"/>
    <property type="match status" value="1"/>
</dbReference>
<accession>A0AAX1NAJ9</accession>
<evidence type="ECO:0000256" key="3">
    <source>
        <dbReference type="ARBA" id="ARBA00022842"/>
    </source>
</evidence>
<feature type="binding site" evidence="4">
    <location>
        <position position="98"/>
    </location>
    <ligand>
        <name>Mg(2+)</name>
        <dbReference type="ChEBI" id="CHEBI:18420"/>
        <label>1</label>
        <note>catalytic</note>
    </ligand>
</feature>
<dbReference type="InterPro" id="IPR020583">
    <property type="entry name" value="Inositol_monoP_metal-BS"/>
</dbReference>
<evidence type="ECO:0000256" key="2">
    <source>
        <dbReference type="ARBA" id="ARBA00022801"/>
    </source>
</evidence>
<evidence type="ECO:0000313" key="5">
    <source>
        <dbReference type="EMBL" id="QWG04247.1"/>
    </source>
</evidence>
<dbReference type="AlphaFoldDB" id="A0AAX1NAJ9"/>
<protein>
    <submittedName>
        <fullName evidence="5">Inositol monophosphatase family protein</fullName>
    </submittedName>
</protein>
<dbReference type="InterPro" id="IPR000760">
    <property type="entry name" value="Inositol_monophosphatase-like"/>
</dbReference>
<dbReference type="Pfam" id="PF00459">
    <property type="entry name" value="Inositol_P"/>
    <property type="match status" value="1"/>
</dbReference>
<dbReference type="GO" id="GO:0046872">
    <property type="term" value="F:metal ion binding"/>
    <property type="evidence" value="ECO:0007669"/>
    <property type="project" value="UniProtKB-KW"/>
</dbReference>
<proteinExistence type="predicted"/>
<dbReference type="SUPFAM" id="SSF56655">
    <property type="entry name" value="Carbohydrate phosphatase"/>
    <property type="match status" value="1"/>
</dbReference>
<dbReference type="PANTHER" id="PTHR20854">
    <property type="entry name" value="INOSITOL MONOPHOSPHATASE"/>
    <property type="match status" value="1"/>
</dbReference>
<reference evidence="5 6" key="1">
    <citation type="submission" date="2021-05" db="EMBL/GenBank/DDBJ databases">
        <title>Comparative genomic studies on the polysaccharide-degrading batcterial strains of the Flammeovirga genus.</title>
        <authorList>
            <person name="Zewei F."/>
            <person name="Zheng Z."/>
            <person name="Yu L."/>
            <person name="Ruyue G."/>
            <person name="Yanhong M."/>
            <person name="Yuanyuan C."/>
            <person name="Jingyan G."/>
            <person name="Wenjun H."/>
        </authorList>
    </citation>
    <scope>NUCLEOTIDE SEQUENCE [LARGE SCALE GENOMIC DNA]</scope>
    <source>
        <strain evidence="5 6">NBRC:100898</strain>
    </source>
</reference>
<dbReference type="Gene3D" id="3.40.190.80">
    <property type="match status" value="1"/>
</dbReference>
<name>A0AAX1NAJ9_9BACT</name>